<protein>
    <submittedName>
        <fullName evidence="1">Uncharacterized protein</fullName>
    </submittedName>
</protein>
<dbReference type="Proteomes" id="UP000677913">
    <property type="component" value="Unassembled WGS sequence"/>
</dbReference>
<gene>
    <name evidence="1" type="ORF">KGA66_09630</name>
</gene>
<reference evidence="1" key="1">
    <citation type="submission" date="2021-04" db="EMBL/GenBank/DDBJ databases">
        <title>Genome based classification of Actinospica acidithermotolerans sp. nov., an actinobacterium isolated from an Indonesian hot spring.</title>
        <authorList>
            <person name="Kusuma A.B."/>
            <person name="Putra K.E."/>
            <person name="Nafisah S."/>
            <person name="Loh J."/>
            <person name="Nouioui I."/>
            <person name="Goodfellow M."/>
        </authorList>
    </citation>
    <scope>NUCLEOTIDE SEQUENCE</scope>
    <source>
        <strain evidence="1">DSM 45618</strain>
    </source>
</reference>
<evidence type="ECO:0000313" key="1">
    <source>
        <dbReference type="EMBL" id="MBS2963305.1"/>
    </source>
</evidence>
<dbReference type="EMBL" id="JAGSXH010000024">
    <property type="protein sequence ID" value="MBS2963305.1"/>
    <property type="molecule type" value="Genomic_DNA"/>
</dbReference>
<dbReference type="AlphaFoldDB" id="A0A8J7WM34"/>
<organism evidence="1 2">
    <name type="scientific">Actinocrinis puniceicyclus</name>
    <dbReference type="NCBI Taxonomy" id="977794"/>
    <lineage>
        <taxon>Bacteria</taxon>
        <taxon>Bacillati</taxon>
        <taxon>Actinomycetota</taxon>
        <taxon>Actinomycetes</taxon>
        <taxon>Catenulisporales</taxon>
        <taxon>Actinospicaceae</taxon>
        <taxon>Actinocrinis</taxon>
    </lineage>
</organism>
<comment type="caution">
    <text evidence="1">The sequence shown here is derived from an EMBL/GenBank/DDBJ whole genome shotgun (WGS) entry which is preliminary data.</text>
</comment>
<sequence>MKEQPRTRPVPLLYEPVAEESQDNRFFGLDEITDAAELLERATDLHTAFRAAADRAGAYQAIAAAELTDPRRFDRITYAELAERIGVTAAIAETMAERGRQIIKDAGESDGHQY</sequence>
<name>A0A8J7WM34_9ACTN</name>
<proteinExistence type="predicted"/>
<dbReference type="RefSeq" id="WP_211466878.1">
    <property type="nucleotide sequence ID" value="NZ_JAGSXH010000024.1"/>
</dbReference>
<evidence type="ECO:0000313" key="2">
    <source>
        <dbReference type="Proteomes" id="UP000677913"/>
    </source>
</evidence>
<accession>A0A8J7WM34</accession>
<keyword evidence="2" id="KW-1185">Reference proteome</keyword>